<dbReference type="InterPro" id="IPR015854">
    <property type="entry name" value="ABC_transpr_LolD-like"/>
</dbReference>
<keyword evidence="1" id="KW-0813">Transport</keyword>
<dbReference type="InterPro" id="IPR017871">
    <property type="entry name" value="ABC_transporter-like_CS"/>
</dbReference>
<dbReference type="RefSeq" id="WP_094764266.1">
    <property type="nucleotide sequence ID" value="NZ_FUKQ01000024.1"/>
</dbReference>
<accession>A0A1R4J7P1</accession>
<dbReference type="OrthoDB" id="9802264at2"/>
<reference evidence="5 6" key="1">
    <citation type="submission" date="2017-02" db="EMBL/GenBank/DDBJ databases">
        <authorList>
            <person name="Peterson S.W."/>
        </authorList>
    </citation>
    <scope>NUCLEOTIDE SEQUENCE [LARGE SCALE GENOMIC DNA]</scope>
    <source>
        <strain evidence="5 6">LSP_Lj1</strain>
    </source>
</reference>
<name>A0A1R4J7P1_9ACTN</name>
<dbReference type="InterPro" id="IPR017911">
    <property type="entry name" value="MacB-like_ATP-bd"/>
</dbReference>
<keyword evidence="2" id="KW-0547">Nucleotide-binding</keyword>
<organism evidence="5 6">
    <name type="scientific">Luteococcus japonicus LSP_Lj1</name>
    <dbReference type="NCBI Taxonomy" id="1255658"/>
    <lineage>
        <taxon>Bacteria</taxon>
        <taxon>Bacillati</taxon>
        <taxon>Actinomycetota</taxon>
        <taxon>Actinomycetes</taxon>
        <taxon>Propionibacteriales</taxon>
        <taxon>Propionibacteriaceae</taxon>
        <taxon>Luteococcus</taxon>
    </lineage>
</organism>
<protein>
    <submittedName>
        <fullName evidence="5">Putative ABC transporter ATP-binding protein</fullName>
    </submittedName>
</protein>
<dbReference type="CDD" id="cd03255">
    <property type="entry name" value="ABC_MJ0796_LolCDE_FtsE"/>
    <property type="match status" value="1"/>
</dbReference>
<evidence type="ECO:0000256" key="1">
    <source>
        <dbReference type="ARBA" id="ARBA00022448"/>
    </source>
</evidence>
<dbReference type="Gene3D" id="3.40.50.300">
    <property type="entry name" value="P-loop containing nucleotide triphosphate hydrolases"/>
    <property type="match status" value="1"/>
</dbReference>
<evidence type="ECO:0000256" key="3">
    <source>
        <dbReference type="ARBA" id="ARBA00022840"/>
    </source>
</evidence>
<dbReference type="Pfam" id="PF00005">
    <property type="entry name" value="ABC_tran"/>
    <property type="match status" value="1"/>
</dbReference>
<dbReference type="GO" id="GO:0005524">
    <property type="term" value="F:ATP binding"/>
    <property type="evidence" value="ECO:0007669"/>
    <property type="project" value="UniProtKB-KW"/>
</dbReference>
<dbReference type="PANTHER" id="PTHR24220">
    <property type="entry name" value="IMPORT ATP-BINDING PROTEIN"/>
    <property type="match status" value="1"/>
</dbReference>
<dbReference type="InterPro" id="IPR003593">
    <property type="entry name" value="AAA+_ATPase"/>
</dbReference>
<dbReference type="GO" id="GO:0098796">
    <property type="term" value="C:membrane protein complex"/>
    <property type="evidence" value="ECO:0007669"/>
    <property type="project" value="UniProtKB-ARBA"/>
</dbReference>
<sequence>MTATLEQPAPTPTGQPAVAARDITKTFTTGGTQVPVLHGVSLEARPGEMVAVMGASGSGKSTLLYCLAGLERPDAGEVVVNGRNLAECSRADLARMRRGEVGFVFQAYNLVPTLTAFENVCLPHLLRHEKADVAVVEGVLESVGLAHRRDARPPSMSGGEQQRVALARVLAQQPSTIFADEPTGALDSRSSELVLGHLGRLAHRDDACVVVVTHDPTVAASCDRILFMRDGLLVDELRPTSTEQVARALAGITSRRGEC</sequence>
<dbReference type="PROSITE" id="PS00211">
    <property type="entry name" value="ABC_TRANSPORTER_1"/>
    <property type="match status" value="1"/>
</dbReference>
<dbReference type="PANTHER" id="PTHR24220:SF685">
    <property type="entry name" value="ABC TRANSPORTER RELATED"/>
    <property type="match status" value="1"/>
</dbReference>
<dbReference type="SMART" id="SM00382">
    <property type="entry name" value="AAA"/>
    <property type="match status" value="1"/>
</dbReference>
<evidence type="ECO:0000256" key="2">
    <source>
        <dbReference type="ARBA" id="ARBA00022741"/>
    </source>
</evidence>
<dbReference type="InterPro" id="IPR027417">
    <property type="entry name" value="P-loop_NTPase"/>
</dbReference>
<dbReference type="Proteomes" id="UP000188342">
    <property type="component" value="Unassembled WGS sequence"/>
</dbReference>
<dbReference type="GO" id="GO:0016887">
    <property type="term" value="F:ATP hydrolysis activity"/>
    <property type="evidence" value="ECO:0007669"/>
    <property type="project" value="InterPro"/>
</dbReference>
<keyword evidence="6" id="KW-1185">Reference proteome</keyword>
<dbReference type="InterPro" id="IPR003439">
    <property type="entry name" value="ABC_transporter-like_ATP-bd"/>
</dbReference>
<evidence type="ECO:0000313" key="5">
    <source>
        <dbReference type="EMBL" id="SJN28067.1"/>
    </source>
</evidence>
<dbReference type="GO" id="GO:0005886">
    <property type="term" value="C:plasma membrane"/>
    <property type="evidence" value="ECO:0007669"/>
    <property type="project" value="TreeGrafter"/>
</dbReference>
<evidence type="ECO:0000313" key="6">
    <source>
        <dbReference type="Proteomes" id="UP000188342"/>
    </source>
</evidence>
<dbReference type="AlphaFoldDB" id="A0A1R4J7P1"/>
<dbReference type="SUPFAM" id="SSF52540">
    <property type="entry name" value="P-loop containing nucleoside triphosphate hydrolases"/>
    <property type="match status" value="1"/>
</dbReference>
<dbReference type="STRING" id="1255658.FM114_05940"/>
<dbReference type="EMBL" id="FUKQ01000024">
    <property type="protein sequence ID" value="SJN28067.1"/>
    <property type="molecule type" value="Genomic_DNA"/>
</dbReference>
<dbReference type="GO" id="GO:0022857">
    <property type="term" value="F:transmembrane transporter activity"/>
    <property type="evidence" value="ECO:0007669"/>
    <property type="project" value="UniProtKB-ARBA"/>
</dbReference>
<keyword evidence="3 5" id="KW-0067">ATP-binding</keyword>
<dbReference type="PROSITE" id="PS50893">
    <property type="entry name" value="ABC_TRANSPORTER_2"/>
    <property type="match status" value="1"/>
</dbReference>
<gene>
    <name evidence="5" type="ORF">FM114_05940</name>
</gene>
<feature type="domain" description="ABC transporter" evidence="4">
    <location>
        <begin position="18"/>
        <end position="255"/>
    </location>
</feature>
<proteinExistence type="predicted"/>
<dbReference type="FunFam" id="3.40.50.300:FF:000032">
    <property type="entry name" value="Export ABC transporter ATP-binding protein"/>
    <property type="match status" value="1"/>
</dbReference>
<evidence type="ECO:0000259" key="4">
    <source>
        <dbReference type="PROSITE" id="PS50893"/>
    </source>
</evidence>